<proteinExistence type="predicted"/>
<dbReference type="AlphaFoldDB" id="A0A221KCS3"/>
<dbReference type="Pfam" id="PF13675">
    <property type="entry name" value="PilJ"/>
    <property type="match status" value="2"/>
</dbReference>
<keyword evidence="2" id="KW-0812">Transmembrane</keyword>
<keyword evidence="3" id="KW-1133">Transmembrane helix</keyword>
<dbReference type="EMBL" id="CP022423">
    <property type="protein sequence ID" value="ASM76775.1"/>
    <property type="molecule type" value="Genomic_DNA"/>
</dbReference>
<dbReference type="Proteomes" id="UP000199729">
    <property type="component" value="Chromosome"/>
</dbReference>
<evidence type="ECO:0000259" key="5">
    <source>
        <dbReference type="Pfam" id="PF13675"/>
    </source>
</evidence>
<keyword evidence="4" id="KW-0472">Membrane</keyword>
<accession>A0A221KCS3</accession>
<name>A0A221KCS3_VITFI</name>
<dbReference type="InterPro" id="IPR029095">
    <property type="entry name" value="NarX-like_N"/>
</dbReference>
<protein>
    <recommendedName>
        <fullName evidence="5">NarX-like N-terminal domain-containing protein</fullName>
    </recommendedName>
</protein>
<dbReference type="GO" id="GO:0016020">
    <property type="term" value="C:membrane"/>
    <property type="evidence" value="ECO:0007669"/>
    <property type="project" value="UniProtKB-SubCell"/>
</dbReference>
<evidence type="ECO:0000256" key="3">
    <source>
        <dbReference type="ARBA" id="ARBA00022989"/>
    </source>
</evidence>
<dbReference type="OrthoDB" id="952521at2"/>
<sequence>MPSIPRRHLLLASCSVVAPWPTWGQTARTPSASELPELINKAGSLRMLSQRLSKAWLAVGQNVETKRAARVLQDSVAQFERVQTDLKPLLPNPTTRSAHGQLEPLWNEFKSRLTASPPAQPLVPALLGLDGRVLAQAHQLTQALEQHAAQPISELVNLAGRQRMLSQFIAKSHLVMLWKSAPTDLHTQVDAARAEFTRNLSRLDAAPQTTPALKQELLLARQQWVFLESAAGRDERITAKDAAEVFVASENLLELMDRITQQYVRLGA</sequence>
<evidence type="ECO:0000313" key="6">
    <source>
        <dbReference type="EMBL" id="ASM76775.1"/>
    </source>
</evidence>
<organism evidence="6 7">
    <name type="scientific">Vitreoscilla filiformis</name>
    <dbReference type="NCBI Taxonomy" id="63"/>
    <lineage>
        <taxon>Bacteria</taxon>
        <taxon>Pseudomonadati</taxon>
        <taxon>Pseudomonadota</taxon>
        <taxon>Betaproteobacteria</taxon>
        <taxon>Neisseriales</taxon>
        <taxon>Neisseriaceae</taxon>
        <taxon>Vitreoscilla</taxon>
    </lineage>
</organism>
<reference evidence="6 7" key="1">
    <citation type="submission" date="2017-07" db="EMBL/GenBank/DDBJ databases">
        <title>Complete Genome Sequence of the cosmetic ferment Vitreoscilla filiformis (ATCC15551).</title>
        <authorList>
            <person name="Contreras S."/>
            <person name="Sagory-Zalkind P."/>
            <person name="Blanquart H."/>
            <person name="Iltis A."/>
            <person name="Morand S.C."/>
        </authorList>
    </citation>
    <scope>NUCLEOTIDE SEQUENCE [LARGE SCALE GENOMIC DNA]</scope>
    <source>
        <strain evidence="6 7">ATCC 15551</strain>
    </source>
</reference>
<evidence type="ECO:0000256" key="1">
    <source>
        <dbReference type="ARBA" id="ARBA00004141"/>
    </source>
</evidence>
<feature type="domain" description="NarX-like N-terminal" evidence="5">
    <location>
        <begin position="153"/>
        <end position="235"/>
    </location>
</feature>
<comment type="subcellular location">
    <subcellularLocation>
        <location evidence="1">Membrane</location>
        <topology evidence="1">Multi-pass membrane protein</topology>
    </subcellularLocation>
</comment>
<evidence type="ECO:0000313" key="7">
    <source>
        <dbReference type="Proteomes" id="UP000199729"/>
    </source>
</evidence>
<evidence type="ECO:0000256" key="4">
    <source>
        <dbReference type="ARBA" id="ARBA00023136"/>
    </source>
</evidence>
<keyword evidence="7" id="KW-1185">Reference proteome</keyword>
<feature type="domain" description="NarX-like N-terminal" evidence="5">
    <location>
        <begin position="37"/>
        <end position="114"/>
    </location>
</feature>
<evidence type="ECO:0000256" key="2">
    <source>
        <dbReference type="ARBA" id="ARBA00022692"/>
    </source>
</evidence>
<dbReference type="KEGG" id="vff:VITFI_CDS0997"/>
<gene>
    <name evidence="6" type="ORF">VITFI_CDS0997</name>
</gene>
<dbReference type="RefSeq" id="WP_089416056.1">
    <property type="nucleotide sequence ID" value="NZ_CP022423.1"/>
</dbReference>